<dbReference type="InterPro" id="IPR015424">
    <property type="entry name" value="PyrdxlP-dep_Trfase"/>
</dbReference>
<evidence type="ECO:0000256" key="2">
    <source>
        <dbReference type="ARBA" id="ARBA00037999"/>
    </source>
</evidence>
<accession>A0A016QPU1</accession>
<evidence type="ECO:0000313" key="6">
    <source>
        <dbReference type="EMBL" id="EYB68150.1"/>
    </source>
</evidence>
<dbReference type="CDD" id="cd00616">
    <property type="entry name" value="AHBA_syn"/>
    <property type="match status" value="1"/>
</dbReference>
<dbReference type="InterPro" id="IPR000653">
    <property type="entry name" value="DegT/StrS_aminotransferase"/>
</dbReference>
<sequence length="368" mass="39603">MTTTERIPVLDLSPEIDALWDELNAAVQRVLRSGALIMGPDVAAFEQEAAAYLGVKHAVGVNSGTDALVIGLRALGIGPGDEVITTPFSFFATAESISAVGARPVFADIGPDSFQLDPDRVREQITERTRAIMPVHLYGQPCAIDEILVLARDHDLHVIEDCAQSFGARVRGRHTGTFGSVGAYSFFPSKNLGAFGDGGLLVTDDDAVAGTARMLRAHGSRRKYHNEVLGYNSRLDTLQAALLRVKLPHVDAWNQGRREAAARYGELLRDVPGVLAPAVTPGHVFHQYTVRLPHADRDAVQRELDGAGIATMVYYPVPQDQLPVYRGQYAAAPHSAARAREVLSLPIWPTIAPGVQARVTRALGAALA</sequence>
<dbReference type="eggNOG" id="COG0399">
    <property type="taxonomic scope" value="Bacteria"/>
</dbReference>
<evidence type="ECO:0008006" key="8">
    <source>
        <dbReference type="Google" id="ProtNLM"/>
    </source>
</evidence>
<dbReference type="GO" id="GO:0000271">
    <property type="term" value="P:polysaccharide biosynthetic process"/>
    <property type="evidence" value="ECO:0007669"/>
    <property type="project" value="TreeGrafter"/>
</dbReference>
<gene>
    <name evidence="6" type="ORF">DEIPH_ctg026orf0054</name>
</gene>
<evidence type="ECO:0000256" key="5">
    <source>
        <dbReference type="RuleBase" id="RU004508"/>
    </source>
</evidence>
<dbReference type="EMBL" id="JHAC01000026">
    <property type="protein sequence ID" value="EYB68150.1"/>
    <property type="molecule type" value="Genomic_DNA"/>
</dbReference>
<dbReference type="InterPro" id="IPR015421">
    <property type="entry name" value="PyrdxlP-dep_Trfase_major"/>
</dbReference>
<name>A0A016QPU1_9DEIO</name>
<dbReference type="PANTHER" id="PTHR30244:SF36">
    <property type="entry name" value="3-OXO-GLUCOSE-6-PHOSPHATE:GLUTAMATE AMINOTRANSFERASE"/>
    <property type="match status" value="1"/>
</dbReference>
<reference evidence="6 7" key="1">
    <citation type="submission" date="2014-03" db="EMBL/GenBank/DDBJ databases">
        <title>Draft genome sequence of Deinococcus phoenicis 1P10ME.</title>
        <authorList>
            <person name="Stepanov V.G."/>
            <person name="Vaishampayan P."/>
            <person name="Venkateswaran K."/>
            <person name="Fox G.E."/>
        </authorList>
    </citation>
    <scope>NUCLEOTIDE SEQUENCE [LARGE SCALE GENOMIC DNA]</scope>
    <source>
        <strain evidence="6 7">1P10ME</strain>
    </source>
</reference>
<dbReference type="FunFam" id="3.40.640.10:FF:000089">
    <property type="entry name" value="Aminotransferase, DegT/DnrJ/EryC1/StrS family"/>
    <property type="match status" value="1"/>
</dbReference>
<dbReference type="PANTHER" id="PTHR30244">
    <property type="entry name" value="TRANSAMINASE"/>
    <property type="match status" value="1"/>
</dbReference>
<dbReference type="Proteomes" id="UP000020492">
    <property type="component" value="Unassembled WGS sequence"/>
</dbReference>
<evidence type="ECO:0000256" key="1">
    <source>
        <dbReference type="ARBA" id="ARBA00022898"/>
    </source>
</evidence>
<proteinExistence type="inferred from homology"/>
<feature type="active site" description="Proton acceptor" evidence="3">
    <location>
        <position position="190"/>
    </location>
</feature>
<evidence type="ECO:0000256" key="3">
    <source>
        <dbReference type="PIRSR" id="PIRSR000390-1"/>
    </source>
</evidence>
<dbReference type="AlphaFoldDB" id="A0A016QPU1"/>
<comment type="caution">
    <text evidence="6">The sequence shown here is derived from an EMBL/GenBank/DDBJ whole genome shotgun (WGS) entry which is preliminary data.</text>
</comment>
<evidence type="ECO:0000313" key="7">
    <source>
        <dbReference type="Proteomes" id="UP000020492"/>
    </source>
</evidence>
<keyword evidence="1 4" id="KW-0663">Pyridoxal phosphate</keyword>
<dbReference type="Gene3D" id="3.40.640.10">
    <property type="entry name" value="Type I PLP-dependent aspartate aminotransferase-like (Major domain)"/>
    <property type="match status" value="1"/>
</dbReference>
<dbReference type="GO" id="GO:0008483">
    <property type="term" value="F:transaminase activity"/>
    <property type="evidence" value="ECO:0007669"/>
    <property type="project" value="TreeGrafter"/>
</dbReference>
<dbReference type="Gene3D" id="3.90.1150.10">
    <property type="entry name" value="Aspartate Aminotransferase, domain 1"/>
    <property type="match status" value="1"/>
</dbReference>
<dbReference type="PIRSF" id="PIRSF000390">
    <property type="entry name" value="PLP_StrS"/>
    <property type="match status" value="1"/>
</dbReference>
<dbReference type="SUPFAM" id="SSF53383">
    <property type="entry name" value="PLP-dependent transferases"/>
    <property type="match status" value="1"/>
</dbReference>
<dbReference type="STRING" id="1476583.DEIPH_ctg026orf0054"/>
<keyword evidence="7" id="KW-1185">Reference proteome</keyword>
<protein>
    <recommendedName>
        <fullName evidence="8">Glutamine--scyllo-inositol transaminase</fullName>
    </recommendedName>
</protein>
<dbReference type="OrthoDB" id="9810913at2"/>
<dbReference type="RefSeq" id="WP_034356976.1">
    <property type="nucleotide sequence ID" value="NZ_JHAC01000026.1"/>
</dbReference>
<organism evidence="6 7">
    <name type="scientific">Deinococcus phoenicis</name>
    <dbReference type="NCBI Taxonomy" id="1476583"/>
    <lineage>
        <taxon>Bacteria</taxon>
        <taxon>Thermotogati</taxon>
        <taxon>Deinococcota</taxon>
        <taxon>Deinococci</taxon>
        <taxon>Deinococcales</taxon>
        <taxon>Deinococcaceae</taxon>
        <taxon>Deinococcus</taxon>
    </lineage>
</organism>
<feature type="modified residue" description="N6-(pyridoxal phosphate)lysine" evidence="4">
    <location>
        <position position="190"/>
    </location>
</feature>
<dbReference type="Pfam" id="PF01041">
    <property type="entry name" value="DegT_DnrJ_EryC1"/>
    <property type="match status" value="1"/>
</dbReference>
<dbReference type="PATRIC" id="fig|1476583.3.peg.1790"/>
<dbReference type="InterPro" id="IPR015422">
    <property type="entry name" value="PyrdxlP-dep_Trfase_small"/>
</dbReference>
<dbReference type="GO" id="GO:0030170">
    <property type="term" value="F:pyridoxal phosphate binding"/>
    <property type="evidence" value="ECO:0007669"/>
    <property type="project" value="UniProtKB-ARBA"/>
</dbReference>
<evidence type="ECO:0000256" key="4">
    <source>
        <dbReference type="PIRSR" id="PIRSR000390-2"/>
    </source>
</evidence>
<comment type="similarity">
    <text evidence="2 5">Belongs to the DegT/DnrJ/EryC1 family.</text>
</comment>